<keyword evidence="2" id="KW-1185">Reference proteome</keyword>
<comment type="caution">
    <text evidence="1">The sequence shown here is derived from an EMBL/GenBank/DDBJ whole genome shotgun (WGS) entry which is preliminary data.</text>
</comment>
<accession>A0ACC0XBH7</accession>
<gene>
    <name evidence="1" type="ORF">Pint_21540</name>
</gene>
<reference evidence="2" key="1">
    <citation type="journal article" date="2023" name="G3 (Bethesda)">
        <title>Genome assembly and association tests identify interacting loci associated with vigor, precocity, and sex in interspecific pistachio rootstocks.</title>
        <authorList>
            <person name="Palmer W."/>
            <person name="Jacygrad E."/>
            <person name="Sagayaradj S."/>
            <person name="Cavanaugh K."/>
            <person name="Han R."/>
            <person name="Bertier L."/>
            <person name="Beede B."/>
            <person name="Kafkas S."/>
            <person name="Golino D."/>
            <person name="Preece J."/>
            <person name="Michelmore R."/>
        </authorList>
    </citation>
    <scope>NUCLEOTIDE SEQUENCE [LARGE SCALE GENOMIC DNA]</scope>
</reference>
<organism evidence="1 2">
    <name type="scientific">Pistacia integerrima</name>
    <dbReference type="NCBI Taxonomy" id="434235"/>
    <lineage>
        <taxon>Eukaryota</taxon>
        <taxon>Viridiplantae</taxon>
        <taxon>Streptophyta</taxon>
        <taxon>Embryophyta</taxon>
        <taxon>Tracheophyta</taxon>
        <taxon>Spermatophyta</taxon>
        <taxon>Magnoliopsida</taxon>
        <taxon>eudicotyledons</taxon>
        <taxon>Gunneridae</taxon>
        <taxon>Pentapetalae</taxon>
        <taxon>rosids</taxon>
        <taxon>malvids</taxon>
        <taxon>Sapindales</taxon>
        <taxon>Anacardiaceae</taxon>
        <taxon>Pistacia</taxon>
    </lineage>
</organism>
<sequence>MLEQKRKTWWHASSH</sequence>
<evidence type="ECO:0000313" key="2">
    <source>
        <dbReference type="Proteomes" id="UP001163603"/>
    </source>
</evidence>
<evidence type="ECO:0000313" key="1">
    <source>
        <dbReference type="EMBL" id="KAJ0013843.1"/>
    </source>
</evidence>
<dbReference type="EMBL" id="CM047748">
    <property type="protein sequence ID" value="KAJ0013843.1"/>
    <property type="molecule type" value="Genomic_DNA"/>
</dbReference>
<dbReference type="Proteomes" id="UP001163603">
    <property type="component" value="Chromosome 13"/>
</dbReference>
<proteinExistence type="predicted"/>
<name>A0ACC0XBH7_9ROSI</name>
<protein>
    <submittedName>
        <fullName evidence="1">Uncharacterized protein</fullName>
    </submittedName>
</protein>